<reference evidence="1 2" key="1">
    <citation type="journal article" date="2018" name="Front. Microbiol.">
        <title>Prospects for Fungal Bioremediation of Acidic Radioactive Waste Sites: Characterization and Genome Sequence of Rhodotorula taiwanensis MD1149.</title>
        <authorList>
            <person name="Tkavc R."/>
            <person name="Matrosova V.Y."/>
            <person name="Grichenko O.E."/>
            <person name="Gostincar C."/>
            <person name="Volpe R.P."/>
            <person name="Klimenkova P."/>
            <person name="Gaidamakova E.K."/>
            <person name="Zhou C.E."/>
            <person name="Stewart B.J."/>
            <person name="Lyman M.G."/>
            <person name="Malfatti S.A."/>
            <person name="Rubinfeld B."/>
            <person name="Courtot M."/>
            <person name="Singh J."/>
            <person name="Dalgard C.L."/>
            <person name="Hamilton T."/>
            <person name="Frey K.G."/>
            <person name="Gunde-Cimerman N."/>
            <person name="Dugan L."/>
            <person name="Daly M.J."/>
        </authorList>
    </citation>
    <scope>NUCLEOTIDE SEQUENCE [LARGE SCALE GENOMIC DNA]</scope>
    <source>
        <strain evidence="1 2">MD1149</strain>
    </source>
</reference>
<dbReference type="Proteomes" id="UP000237144">
    <property type="component" value="Unassembled WGS sequence"/>
</dbReference>
<protein>
    <submittedName>
        <fullName evidence="1">Uncharacterized protein</fullName>
    </submittedName>
</protein>
<keyword evidence="2" id="KW-1185">Reference proteome</keyword>
<comment type="caution">
    <text evidence="1">The sequence shown here is derived from an EMBL/GenBank/DDBJ whole genome shotgun (WGS) entry which is preliminary data.</text>
</comment>
<name>A0A2S5BEI7_9BASI</name>
<sequence length="354" mass="39766">MSFSSTSRSTKRCAASLHSAASWQLQRPVSFVQHLSAPVTVAASAPAPRTFSSTAILAAARGGPIRVAPDFSWRRPFKNLPPAPNVKLITTDFDADAILDTLTSKRVAIDAEPGLRPGISVGDKMRSWSNLSRNPVLSVRDGLVGLADAEGVVLLWTAKMKRVPRRLQEILEDPNMEKETIGAPWLVRTFMEEADFFAVRPQNVVCLRFLAEMGWPHTIEPEGVRMAHDQWVPQFAEQALGIRHAVKSRQESFHVTSLSKETLELLINRVWFTYCLGHEARQRIADRVDGKVARDRTLLRMLTEAVMSRDRVKQLMVDRATADAVYDADMVDEAREAMSARLEYLEEIRKRHGR</sequence>
<evidence type="ECO:0000313" key="1">
    <source>
        <dbReference type="EMBL" id="POY75170.1"/>
    </source>
</evidence>
<dbReference type="AlphaFoldDB" id="A0A2S5BEI7"/>
<accession>A0A2S5BEI7</accession>
<proteinExistence type="predicted"/>
<dbReference type="EMBL" id="PJQD01000019">
    <property type="protein sequence ID" value="POY75170.1"/>
    <property type="molecule type" value="Genomic_DNA"/>
</dbReference>
<evidence type="ECO:0000313" key="2">
    <source>
        <dbReference type="Proteomes" id="UP000237144"/>
    </source>
</evidence>
<gene>
    <name evidence="1" type="ORF">BMF94_1802</name>
</gene>
<organism evidence="1 2">
    <name type="scientific">Rhodotorula taiwanensis</name>
    <dbReference type="NCBI Taxonomy" id="741276"/>
    <lineage>
        <taxon>Eukaryota</taxon>
        <taxon>Fungi</taxon>
        <taxon>Dikarya</taxon>
        <taxon>Basidiomycota</taxon>
        <taxon>Pucciniomycotina</taxon>
        <taxon>Microbotryomycetes</taxon>
        <taxon>Sporidiobolales</taxon>
        <taxon>Sporidiobolaceae</taxon>
        <taxon>Rhodotorula</taxon>
    </lineage>
</organism>
<dbReference type="OrthoDB" id="2522632at2759"/>